<proteinExistence type="predicted"/>
<dbReference type="KEGG" id="csq:CSCA_0364"/>
<keyword evidence="1" id="KW-0808">Transferase</keyword>
<dbReference type="GO" id="GO:0016740">
    <property type="term" value="F:transferase activity"/>
    <property type="evidence" value="ECO:0007669"/>
    <property type="project" value="UniProtKB-KW"/>
</dbReference>
<protein>
    <submittedName>
        <fullName evidence="1">Glycosyltransferase</fullName>
    </submittedName>
</protein>
<reference evidence="1 2" key="1">
    <citation type="journal article" date="2015" name="J. Biotechnol.">
        <title>Complete genome sequence of a malodorant-producing acetogen, Clostridium scatologenes ATCC 25775(T).</title>
        <authorList>
            <person name="Zhu Z."/>
            <person name="Guo T."/>
            <person name="Zheng H."/>
            <person name="Song T."/>
            <person name="Ouyang P."/>
            <person name="Xie J."/>
        </authorList>
    </citation>
    <scope>NUCLEOTIDE SEQUENCE [LARGE SCALE GENOMIC DNA]</scope>
    <source>
        <strain evidence="1 2">ATCC 25775</strain>
    </source>
</reference>
<dbReference type="AlphaFoldDB" id="A0A0E3JYG7"/>
<gene>
    <name evidence="1" type="ORF">CSCA_0364</name>
</gene>
<keyword evidence="2" id="KW-1185">Reference proteome</keyword>
<name>A0A0E3JYG7_CLOSL</name>
<organism evidence="1 2">
    <name type="scientific">Clostridium scatologenes</name>
    <dbReference type="NCBI Taxonomy" id="1548"/>
    <lineage>
        <taxon>Bacteria</taxon>
        <taxon>Bacillati</taxon>
        <taxon>Bacillota</taxon>
        <taxon>Clostridia</taxon>
        <taxon>Eubacteriales</taxon>
        <taxon>Clostridiaceae</taxon>
        <taxon>Clostridium</taxon>
    </lineage>
</organism>
<dbReference type="Proteomes" id="UP000033115">
    <property type="component" value="Chromosome"/>
</dbReference>
<evidence type="ECO:0000313" key="1">
    <source>
        <dbReference type="EMBL" id="AKA67489.1"/>
    </source>
</evidence>
<sequence>MIKYLIMMTTVSTVLLLRDNTEESLNKNEELWYYFRVEK</sequence>
<evidence type="ECO:0000313" key="2">
    <source>
        <dbReference type="Proteomes" id="UP000033115"/>
    </source>
</evidence>
<dbReference type="HOGENOM" id="CLU_3307540_0_0_9"/>
<dbReference type="EMBL" id="CP009933">
    <property type="protein sequence ID" value="AKA67489.1"/>
    <property type="molecule type" value="Genomic_DNA"/>
</dbReference>
<accession>A0A0E3JYG7</accession>